<name>A0ABS9AN58_9GAMM</name>
<reference evidence="1 2" key="1">
    <citation type="journal article" date="2021" name="Front. Microbiol.">
        <title>Aerobic Denitrification and Heterotrophic Sulfur Oxidation in the Genus Halomonas Revealed by Six Novel Species Characterizations and Genome-Based Analysis.</title>
        <authorList>
            <person name="Wang L."/>
            <person name="Shao Z."/>
        </authorList>
    </citation>
    <scope>NUCLEOTIDE SEQUENCE [LARGE SCALE GENOMIC DNA]</scope>
    <source>
        <strain evidence="1 2">MCCC 1A11058</strain>
    </source>
</reference>
<accession>A0ABS9AN58</accession>
<proteinExistence type="predicted"/>
<comment type="caution">
    <text evidence="1">The sequence shown here is derived from an EMBL/GenBank/DDBJ whole genome shotgun (WGS) entry which is preliminary data.</text>
</comment>
<sequence>MSHYACWLEPAITHERVQLMQGYNPQADVGMLQEAHLAGKPPRDSAGPAADHQVLSTQAPLNCLWSHQDLSMRA</sequence>
<dbReference type="Proteomes" id="UP001320272">
    <property type="component" value="Unassembled WGS sequence"/>
</dbReference>
<gene>
    <name evidence="1" type="ORF">HOP59_03330</name>
</gene>
<dbReference type="EMBL" id="JABFTV010000002">
    <property type="protein sequence ID" value="MCE8023161.1"/>
    <property type="molecule type" value="Genomic_DNA"/>
</dbReference>
<evidence type="ECO:0000313" key="2">
    <source>
        <dbReference type="Proteomes" id="UP001320272"/>
    </source>
</evidence>
<evidence type="ECO:0000313" key="1">
    <source>
        <dbReference type="EMBL" id="MCE8023161.1"/>
    </source>
</evidence>
<protein>
    <submittedName>
        <fullName evidence="1">Uncharacterized protein</fullName>
    </submittedName>
</protein>
<dbReference type="RefSeq" id="WP_234252799.1">
    <property type="nucleotide sequence ID" value="NZ_JABFTV010000002.1"/>
</dbReference>
<organism evidence="1 2">
    <name type="scientific">Billgrantia aerodenitrificans</name>
    <dbReference type="NCBI Taxonomy" id="2733483"/>
    <lineage>
        <taxon>Bacteria</taxon>
        <taxon>Pseudomonadati</taxon>
        <taxon>Pseudomonadota</taxon>
        <taxon>Gammaproteobacteria</taxon>
        <taxon>Oceanospirillales</taxon>
        <taxon>Halomonadaceae</taxon>
        <taxon>Billgrantia</taxon>
    </lineage>
</organism>
<keyword evidence="2" id="KW-1185">Reference proteome</keyword>